<dbReference type="Proteomes" id="UP000276829">
    <property type="component" value="Unassembled WGS sequence"/>
</dbReference>
<name>A0A3M3GC82_PSESG</name>
<dbReference type="EMBL" id="RBON01000098">
    <property type="protein sequence ID" value="RMM71330.1"/>
    <property type="molecule type" value="Genomic_DNA"/>
</dbReference>
<organism evidence="1 2">
    <name type="scientific">Pseudomonas savastanoi pv. glycinea</name>
    <name type="common">Pseudomonas syringae pv. glycinea</name>
    <dbReference type="NCBI Taxonomy" id="318"/>
    <lineage>
        <taxon>Bacteria</taxon>
        <taxon>Pseudomonadati</taxon>
        <taxon>Pseudomonadota</taxon>
        <taxon>Gammaproteobacteria</taxon>
        <taxon>Pseudomonadales</taxon>
        <taxon>Pseudomonadaceae</taxon>
        <taxon>Pseudomonas</taxon>
    </lineage>
</organism>
<evidence type="ECO:0000313" key="2">
    <source>
        <dbReference type="Proteomes" id="UP000276829"/>
    </source>
</evidence>
<reference evidence="1 2" key="1">
    <citation type="submission" date="2018-08" db="EMBL/GenBank/DDBJ databases">
        <title>Recombination of ecologically and evolutionarily significant loci maintains genetic cohesion in the Pseudomonas syringae species complex.</title>
        <authorList>
            <person name="Dillon M."/>
            <person name="Thakur S."/>
            <person name="Almeida R.N.D."/>
            <person name="Weir B.S."/>
            <person name="Guttman D.S."/>
        </authorList>
    </citation>
    <scope>NUCLEOTIDE SEQUENCE [LARGE SCALE GENOMIC DNA]</scope>
    <source>
        <strain evidence="1 2">ICMP 4324</strain>
    </source>
</reference>
<proteinExistence type="predicted"/>
<sequence>MVKKSDIAGFRSLQPVMKQFCANIPVIIFRGKFIYFYAGEAFVLKFSAKLYQILQLVRLEVLSTNNRPYDA</sequence>
<gene>
    <name evidence="1" type="ORF">ALQ73_01293</name>
</gene>
<dbReference type="AlphaFoldDB" id="A0A3M3GC82"/>
<protein>
    <submittedName>
        <fullName evidence="1">Uncharacterized protein</fullName>
    </submittedName>
</protein>
<comment type="caution">
    <text evidence="1">The sequence shown here is derived from an EMBL/GenBank/DDBJ whole genome shotgun (WGS) entry which is preliminary data.</text>
</comment>
<accession>A0A3M3GC82</accession>
<evidence type="ECO:0000313" key="1">
    <source>
        <dbReference type="EMBL" id="RMM71330.1"/>
    </source>
</evidence>